<dbReference type="Proteomes" id="UP001318860">
    <property type="component" value="Unassembled WGS sequence"/>
</dbReference>
<reference evidence="3 4" key="1">
    <citation type="journal article" date="2021" name="Comput. Struct. Biotechnol. J.">
        <title>De novo genome assembly of the potent medicinal plant Rehmannia glutinosa using nanopore technology.</title>
        <authorList>
            <person name="Ma L."/>
            <person name="Dong C."/>
            <person name="Song C."/>
            <person name="Wang X."/>
            <person name="Zheng X."/>
            <person name="Niu Y."/>
            <person name="Chen S."/>
            <person name="Feng W."/>
        </authorList>
    </citation>
    <scope>NUCLEOTIDE SEQUENCE [LARGE SCALE GENOMIC DNA]</scope>
    <source>
        <strain evidence="3">DH-2019</strain>
    </source>
</reference>
<comment type="similarity">
    <text evidence="1">Belongs to the peptidase A1 family.</text>
</comment>
<dbReference type="InterPro" id="IPR001461">
    <property type="entry name" value="Aspartic_peptidase_A1"/>
</dbReference>
<dbReference type="InterPro" id="IPR033121">
    <property type="entry name" value="PEPTIDASE_A1"/>
</dbReference>
<dbReference type="Pfam" id="PF00026">
    <property type="entry name" value="Asp"/>
    <property type="match status" value="1"/>
</dbReference>
<evidence type="ECO:0000256" key="1">
    <source>
        <dbReference type="ARBA" id="ARBA00007447"/>
    </source>
</evidence>
<keyword evidence="4" id="KW-1185">Reference proteome</keyword>
<accession>A0ABR0XT66</accession>
<evidence type="ECO:0000259" key="2">
    <source>
        <dbReference type="PROSITE" id="PS51767"/>
    </source>
</evidence>
<protein>
    <recommendedName>
        <fullName evidence="2">Peptidase A1 domain-containing protein</fullName>
    </recommendedName>
</protein>
<dbReference type="EMBL" id="JABTTQ020000002">
    <property type="protein sequence ID" value="KAK6162397.1"/>
    <property type="molecule type" value="Genomic_DNA"/>
</dbReference>
<gene>
    <name evidence="3" type="ORF">DH2020_002238</name>
</gene>
<evidence type="ECO:0000313" key="3">
    <source>
        <dbReference type="EMBL" id="KAK6162397.1"/>
    </source>
</evidence>
<feature type="domain" description="Peptidase A1" evidence="2">
    <location>
        <begin position="77"/>
        <end position="147"/>
    </location>
</feature>
<organism evidence="3 4">
    <name type="scientific">Rehmannia glutinosa</name>
    <name type="common">Chinese foxglove</name>
    <dbReference type="NCBI Taxonomy" id="99300"/>
    <lineage>
        <taxon>Eukaryota</taxon>
        <taxon>Viridiplantae</taxon>
        <taxon>Streptophyta</taxon>
        <taxon>Embryophyta</taxon>
        <taxon>Tracheophyta</taxon>
        <taxon>Spermatophyta</taxon>
        <taxon>Magnoliopsida</taxon>
        <taxon>eudicotyledons</taxon>
        <taxon>Gunneridae</taxon>
        <taxon>Pentapetalae</taxon>
        <taxon>asterids</taxon>
        <taxon>lamiids</taxon>
        <taxon>Lamiales</taxon>
        <taxon>Orobanchaceae</taxon>
        <taxon>Rehmannieae</taxon>
        <taxon>Rehmannia</taxon>
    </lineage>
</organism>
<dbReference type="Gene3D" id="2.40.70.10">
    <property type="entry name" value="Acid Proteases"/>
    <property type="match status" value="1"/>
</dbReference>
<sequence>MKTKMLNSYDEIVDGVANKYHFDSWPKKRKLNQINRLSENLDSKQRGSVKGYYNIGGVNGVSDTDIIALKNYLDAQYFGDIGIGTPPQKFIVILGTGSSNLSVPSAKCYFSVSFVGGYSLSNAIVKSLYTCACFLSCCANGFAIGHA</sequence>
<dbReference type="PANTHER" id="PTHR47966:SF51">
    <property type="entry name" value="BETA-SITE APP-CLEAVING ENZYME, ISOFORM A-RELATED"/>
    <property type="match status" value="1"/>
</dbReference>
<dbReference type="SUPFAM" id="SSF50630">
    <property type="entry name" value="Acid proteases"/>
    <property type="match status" value="1"/>
</dbReference>
<proteinExistence type="inferred from homology"/>
<dbReference type="PANTHER" id="PTHR47966">
    <property type="entry name" value="BETA-SITE APP-CLEAVING ENZYME, ISOFORM A-RELATED"/>
    <property type="match status" value="1"/>
</dbReference>
<dbReference type="PROSITE" id="PS51767">
    <property type="entry name" value="PEPTIDASE_A1"/>
    <property type="match status" value="1"/>
</dbReference>
<evidence type="ECO:0000313" key="4">
    <source>
        <dbReference type="Proteomes" id="UP001318860"/>
    </source>
</evidence>
<comment type="caution">
    <text evidence="3">The sequence shown here is derived from an EMBL/GenBank/DDBJ whole genome shotgun (WGS) entry which is preliminary data.</text>
</comment>
<dbReference type="InterPro" id="IPR021109">
    <property type="entry name" value="Peptidase_aspartic_dom_sf"/>
</dbReference>
<name>A0ABR0XT66_REHGL</name>